<evidence type="ECO:0000256" key="2">
    <source>
        <dbReference type="ARBA" id="ARBA00022777"/>
    </source>
</evidence>
<keyword evidence="2 5" id="KW-0418">Kinase</keyword>
<evidence type="ECO:0000313" key="5">
    <source>
        <dbReference type="EMBL" id="RXN06294.1"/>
    </source>
</evidence>
<dbReference type="GO" id="GO:0005524">
    <property type="term" value="F:ATP binding"/>
    <property type="evidence" value="ECO:0007669"/>
    <property type="project" value="InterPro"/>
</dbReference>
<organism evidence="5 7">
    <name type="scientific">Labeo rohita</name>
    <name type="common">Indian major carp</name>
    <name type="synonym">Cyprinus rohita</name>
    <dbReference type="NCBI Taxonomy" id="84645"/>
    <lineage>
        <taxon>Eukaryota</taxon>
        <taxon>Metazoa</taxon>
        <taxon>Chordata</taxon>
        <taxon>Craniata</taxon>
        <taxon>Vertebrata</taxon>
        <taxon>Euteleostomi</taxon>
        <taxon>Actinopterygii</taxon>
        <taxon>Neopterygii</taxon>
        <taxon>Teleostei</taxon>
        <taxon>Ostariophysi</taxon>
        <taxon>Cypriniformes</taxon>
        <taxon>Cyprinidae</taxon>
        <taxon>Labeoninae</taxon>
        <taxon>Labeonini</taxon>
        <taxon>Labeo</taxon>
    </lineage>
</organism>
<evidence type="ECO:0000313" key="7">
    <source>
        <dbReference type="Proteomes" id="UP000290572"/>
    </source>
</evidence>
<dbReference type="PROSITE" id="PS50011">
    <property type="entry name" value="PROTEIN_KINASE_DOM"/>
    <property type="match status" value="1"/>
</dbReference>
<keyword evidence="2 5" id="KW-0808">Transferase</keyword>
<dbReference type="Gene3D" id="1.10.510.10">
    <property type="entry name" value="Transferase(Phosphotransferase) domain 1"/>
    <property type="match status" value="1"/>
</dbReference>
<gene>
    <name evidence="6" type="ORF">ROHU_027279</name>
    <name evidence="5" type="ORF">ROHU_032894</name>
</gene>
<proteinExistence type="predicted"/>
<dbReference type="PROSITE" id="PS00108">
    <property type="entry name" value="PROTEIN_KINASE_ST"/>
    <property type="match status" value="1"/>
</dbReference>
<dbReference type="SUPFAM" id="SSF56112">
    <property type="entry name" value="Protein kinase-like (PK-like)"/>
    <property type="match status" value="1"/>
</dbReference>
<dbReference type="STRING" id="84645.A0A498LI02"/>
<comment type="caution">
    <text evidence="5">The sequence shown here is derived from an EMBL/GenBank/DDBJ whole genome shotgun (WGS) entry which is preliminary data.</text>
</comment>
<evidence type="ECO:0000256" key="3">
    <source>
        <dbReference type="SAM" id="MobiDB-lite"/>
    </source>
</evidence>
<evidence type="ECO:0000256" key="1">
    <source>
        <dbReference type="ARBA" id="ARBA00022527"/>
    </source>
</evidence>
<feature type="compositionally biased region" description="Basic and acidic residues" evidence="3">
    <location>
        <begin position="13"/>
        <end position="25"/>
    </location>
</feature>
<dbReference type="GO" id="GO:0005737">
    <property type="term" value="C:cytoplasm"/>
    <property type="evidence" value="ECO:0007669"/>
    <property type="project" value="TreeGrafter"/>
</dbReference>
<dbReference type="InterPro" id="IPR011009">
    <property type="entry name" value="Kinase-like_dom_sf"/>
</dbReference>
<dbReference type="GO" id="GO:0000281">
    <property type="term" value="P:mitotic cytokinesis"/>
    <property type="evidence" value="ECO:0007669"/>
    <property type="project" value="TreeGrafter"/>
</dbReference>
<dbReference type="GO" id="GO:0007266">
    <property type="term" value="P:Rho protein signal transduction"/>
    <property type="evidence" value="ECO:0007669"/>
    <property type="project" value="TreeGrafter"/>
</dbReference>
<dbReference type="PANTHER" id="PTHR22988:SF28">
    <property type="entry name" value="RHO-ASSOCIATED PROTEIN KINASE 2"/>
    <property type="match status" value="1"/>
</dbReference>
<feature type="compositionally biased region" description="Polar residues" evidence="3">
    <location>
        <begin position="28"/>
        <end position="37"/>
    </location>
</feature>
<dbReference type="GO" id="GO:0072518">
    <property type="term" value="F:Rho-dependent protein serine/threonine kinase activity"/>
    <property type="evidence" value="ECO:0007669"/>
    <property type="project" value="TreeGrafter"/>
</dbReference>
<dbReference type="InterPro" id="IPR050839">
    <property type="entry name" value="Rho-assoc_Ser/Thr_Kinase"/>
</dbReference>
<dbReference type="GO" id="GO:0048598">
    <property type="term" value="P:embryonic morphogenesis"/>
    <property type="evidence" value="ECO:0007669"/>
    <property type="project" value="TreeGrafter"/>
</dbReference>
<evidence type="ECO:0000259" key="4">
    <source>
        <dbReference type="PROSITE" id="PS50011"/>
    </source>
</evidence>
<dbReference type="InterPro" id="IPR000719">
    <property type="entry name" value="Prot_kinase_dom"/>
</dbReference>
<feature type="region of interest" description="Disordered" evidence="3">
    <location>
        <begin position="1"/>
        <end position="37"/>
    </location>
</feature>
<feature type="compositionally biased region" description="Polar residues" evidence="3">
    <location>
        <begin position="1"/>
        <end position="11"/>
    </location>
</feature>
<dbReference type="EMBL" id="QBIY01012771">
    <property type="protein sequence ID" value="RXN16802.1"/>
    <property type="molecule type" value="Genomic_DNA"/>
</dbReference>
<dbReference type="Proteomes" id="UP000290572">
    <property type="component" value="Unassembled WGS sequence"/>
</dbReference>
<dbReference type="EMBL" id="QBIY01013374">
    <property type="protein sequence ID" value="RXN06294.1"/>
    <property type="molecule type" value="Genomic_DNA"/>
</dbReference>
<dbReference type="Pfam" id="PF00069">
    <property type="entry name" value="Pkinase"/>
    <property type="match status" value="1"/>
</dbReference>
<dbReference type="PANTHER" id="PTHR22988">
    <property type="entry name" value="MYOTONIC DYSTROPHY S/T KINASE-RELATED"/>
    <property type="match status" value="1"/>
</dbReference>
<dbReference type="FunFam" id="3.30.200.20:FF:001568">
    <property type="entry name" value="Uncharacterized protein"/>
    <property type="match status" value="1"/>
</dbReference>
<dbReference type="InterPro" id="IPR008271">
    <property type="entry name" value="Ser/Thr_kinase_AS"/>
</dbReference>
<keyword evidence="7" id="KW-1185">Reference proteome</keyword>
<name>A0A498LI02_LABRO</name>
<sequence>MSTGTFITPSCRNVDRSRKETRKPGENSGVNHQGPTITSEFGEFADEKAVCRLREVQVRHKASRQVYAMKQLSKFEMVKRSDSAFFWEERDIMAFSRSPWIVQLCCAFQDEKYLYLVMEYMPGGDLVTLTSNYDIPEEWARFYTAEVVLALDAIHSLGFIHRDIKPDNMLLDRNGHLKLADFGTCMKMDSVCSRLCNLDVCLCRGDRKNESTFQIV</sequence>
<accession>A0A498LI02</accession>
<dbReference type="Gene3D" id="3.30.200.20">
    <property type="entry name" value="Phosphorylase Kinase, domain 1"/>
    <property type="match status" value="1"/>
</dbReference>
<feature type="domain" description="Protein kinase" evidence="4">
    <location>
        <begin position="30"/>
        <end position="216"/>
    </location>
</feature>
<dbReference type="GO" id="GO:0005813">
    <property type="term" value="C:centrosome"/>
    <property type="evidence" value="ECO:0007669"/>
    <property type="project" value="TreeGrafter"/>
</dbReference>
<dbReference type="SMART" id="SM00220">
    <property type="entry name" value="S_TKc"/>
    <property type="match status" value="1"/>
</dbReference>
<dbReference type="AlphaFoldDB" id="A0A498LI02"/>
<keyword evidence="1" id="KW-0723">Serine/threonine-protein kinase</keyword>
<dbReference type="GO" id="GO:1901888">
    <property type="term" value="P:regulation of cell junction assembly"/>
    <property type="evidence" value="ECO:0007669"/>
    <property type="project" value="TreeGrafter"/>
</dbReference>
<evidence type="ECO:0000313" key="6">
    <source>
        <dbReference type="EMBL" id="RXN16802.1"/>
    </source>
</evidence>
<dbReference type="GO" id="GO:0030866">
    <property type="term" value="P:cortical actin cytoskeleton organization"/>
    <property type="evidence" value="ECO:0007669"/>
    <property type="project" value="TreeGrafter"/>
</dbReference>
<reference evidence="5 7" key="1">
    <citation type="submission" date="2018-03" db="EMBL/GenBank/DDBJ databases">
        <title>Draft genome sequence of Rohu Carp (Labeo rohita).</title>
        <authorList>
            <person name="Das P."/>
            <person name="Kushwaha B."/>
            <person name="Joshi C.G."/>
            <person name="Kumar D."/>
            <person name="Nagpure N.S."/>
            <person name="Sahoo L."/>
            <person name="Das S.P."/>
            <person name="Bit A."/>
            <person name="Patnaik S."/>
            <person name="Meher P.K."/>
            <person name="Jayasankar P."/>
            <person name="Koringa P.G."/>
            <person name="Patel N.V."/>
            <person name="Hinsu A.T."/>
            <person name="Kumar R."/>
            <person name="Pandey M."/>
            <person name="Agarwal S."/>
            <person name="Srivastava S."/>
            <person name="Singh M."/>
            <person name="Iquebal M.A."/>
            <person name="Jaiswal S."/>
            <person name="Angadi U.B."/>
            <person name="Kumar N."/>
            <person name="Raza M."/>
            <person name="Shah T.M."/>
            <person name="Rai A."/>
            <person name="Jena J.K."/>
        </authorList>
    </citation>
    <scope>NUCLEOTIDE SEQUENCE [LARGE SCALE GENOMIC DNA]</scope>
    <source>
        <strain evidence="5">DASCIFA01</strain>
        <tissue evidence="5">Testis</tissue>
    </source>
</reference>
<protein>
    <submittedName>
        <fullName evidence="5">Rho-associated kinase 2-like protein</fullName>
    </submittedName>
</protein>
<dbReference type="GO" id="GO:0031032">
    <property type="term" value="P:actomyosin structure organization"/>
    <property type="evidence" value="ECO:0007669"/>
    <property type="project" value="TreeGrafter"/>
</dbReference>